<dbReference type="RefSeq" id="XP_003005397.1">
    <property type="nucleotide sequence ID" value="XM_003005351.1"/>
</dbReference>
<feature type="compositionally biased region" description="Acidic residues" evidence="1">
    <location>
        <begin position="207"/>
        <end position="216"/>
    </location>
</feature>
<dbReference type="KEGG" id="val:VDBG_05003"/>
<dbReference type="Proteomes" id="UP000008698">
    <property type="component" value="Unassembled WGS sequence"/>
</dbReference>
<dbReference type="GeneID" id="9532078"/>
<feature type="region of interest" description="Disordered" evidence="1">
    <location>
        <begin position="466"/>
        <end position="487"/>
    </location>
</feature>
<protein>
    <submittedName>
        <fullName evidence="2">Predicted protein</fullName>
    </submittedName>
</protein>
<dbReference type="HOGENOM" id="CLU_428417_0_0_1"/>
<evidence type="ECO:0000313" key="3">
    <source>
        <dbReference type="Proteomes" id="UP000008698"/>
    </source>
</evidence>
<name>C9SIX1_VERA1</name>
<proteinExistence type="predicted"/>
<feature type="region of interest" description="Disordered" evidence="1">
    <location>
        <begin position="195"/>
        <end position="334"/>
    </location>
</feature>
<dbReference type="eggNOG" id="ENOG502RNWA">
    <property type="taxonomic scope" value="Eukaryota"/>
</dbReference>
<gene>
    <name evidence="2" type="ORF">VDBG_05003</name>
</gene>
<accession>C9SIX1</accession>
<dbReference type="EMBL" id="DS985218">
    <property type="protein sequence ID" value="EEY18894.1"/>
    <property type="molecule type" value="Genomic_DNA"/>
</dbReference>
<sequence>MSQITPHRPRKLFRMSPVVSYRPHKLHPDCQYAFSSEVTKYVKQPIKDDPIGCVLQHIFLNQDDHVTKTIASRPHVQAGDLYPERSITQVIPAQRRTSSMIVYTGQQIDNRSQYRKLTSGFDDFVSKIEDSSAMQEIPKPPGLGTQVVKGWRHGGSLATVLRKVYKNDLKFAEKLIASIQQLPVREQRFLEAPGDFTLQSTSPIDDSVTETDEVSDAEASGSVYHGTPHTDGQSRHPCNDLEETPTSLQPADSGKDTSSAGPKRPRNTDDLHSRKRQKQSGKGEERAGNSKERAAGNSKERAGNSEERAGNSEGEGDGNEATSETSGKHKTPAEDLPWPCPYYWKFSRGERQTVSSACYPRGNRPRYIWREHLQSIHTTQEKSAIGYAITSHEMRIHDEIVSATAQETVNEKPHPLGKASAAELLPSPASSSRAMFEKAITISTQKVLRDFLPYLFDTAHAGKIPASTGTSARAEEDLPPEPKMSEDKFTVSGEMTKVVLMLKRLADGPGQELSHDVRIVHSPSVRMMSMAVENLDLLTTASIPLPGQVTAVAPTTDAAFQHLGTHLIPSQSFLMDVPNEHIEQANYGEVSQSTLPQPDTIAPELLHRSSGTLESTGGSMNIVDFGGGLFDFSLGGGPS</sequence>
<dbReference type="AlphaFoldDB" id="C9SIX1"/>
<reference evidence="3" key="1">
    <citation type="journal article" date="2011" name="PLoS Pathog.">
        <title>Comparative genomics yields insights into niche adaptation of plant vascular wilt pathogens.</title>
        <authorList>
            <person name="Klosterman S.J."/>
            <person name="Subbarao K.V."/>
            <person name="Kang S."/>
            <person name="Veronese P."/>
            <person name="Gold S.E."/>
            <person name="Thomma B.P.H.J."/>
            <person name="Chen Z."/>
            <person name="Henrissat B."/>
            <person name="Lee Y.-H."/>
            <person name="Park J."/>
            <person name="Garcia-Pedrajas M.D."/>
            <person name="Barbara D.J."/>
            <person name="Anchieta A."/>
            <person name="de Jonge R."/>
            <person name="Santhanam P."/>
            <person name="Maruthachalam K."/>
            <person name="Atallah Z."/>
            <person name="Amyotte S.G."/>
            <person name="Paz Z."/>
            <person name="Inderbitzin P."/>
            <person name="Hayes R.J."/>
            <person name="Heiman D.I."/>
            <person name="Young S."/>
            <person name="Zeng Q."/>
            <person name="Engels R."/>
            <person name="Galagan J."/>
            <person name="Cuomo C.A."/>
            <person name="Dobinson K.F."/>
            <person name="Ma L.-J."/>
        </authorList>
    </citation>
    <scope>NUCLEOTIDE SEQUENCE [LARGE SCALE GENOMIC DNA]</scope>
    <source>
        <strain evidence="3">VaMs.102 / ATCC MYA-4576 / FGSC 10136</strain>
    </source>
</reference>
<evidence type="ECO:0000313" key="2">
    <source>
        <dbReference type="EMBL" id="EEY18894.1"/>
    </source>
</evidence>
<feature type="compositionally biased region" description="Polar residues" evidence="1">
    <location>
        <begin position="244"/>
        <end position="260"/>
    </location>
</feature>
<keyword evidence="3" id="KW-1185">Reference proteome</keyword>
<dbReference type="OrthoDB" id="10448808at2759"/>
<evidence type="ECO:0000256" key="1">
    <source>
        <dbReference type="SAM" id="MobiDB-lite"/>
    </source>
</evidence>
<organism evidence="3">
    <name type="scientific">Verticillium alfalfae (strain VaMs.102 / ATCC MYA-4576 / FGSC 10136)</name>
    <name type="common">Verticillium wilt of alfalfa</name>
    <name type="synonym">Verticillium albo-atrum</name>
    <dbReference type="NCBI Taxonomy" id="526221"/>
    <lineage>
        <taxon>Eukaryota</taxon>
        <taxon>Fungi</taxon>
        <taxon>Dikarya</taxon>
        <taxon>Ascomycota</taxon>
        <taxon>Pezizomycotina</taxon>
        <taxon>Sordariomycetes</taxon>
        <taxon>Hypocreomycetidae</taxon>
        <taxon>Glomerellales</taxon>
        <taxon>Plectosphaerellaceae</taxon>
        <taxon>Verticillium</taxon>
    </lineage>
</organism>
<feature type="compositionally biased region" description="Basic and acidic residues" evidence="1">
    <location>
        <begin position="281"/>
        <end position="310"/>
    </location>
</feature>
<dbReference type="OMA" id="SHEMRIH"/>